<evidence type="ECO:0000313" key="3">
    <source>
        <dbReference type="Proteomes" id="UP000176609"/>
    </source>
</evidence>
<comment type="caution">
    <text evidence="2">The sequence shown here is derived from an EMBL/GenBank/DDBJ whole genome shotgun (WGS) entry which is preliminary data.</text>
</comment>
<dbReference type="Proteomes" id="UP000176609">
    <property type="component" value="Unassembled WGS sequence"/>
</dbReference>
<keyword evidence="1" id="KW-1133">Transmembrane helix</keyword>
<gene>
    <name evidence="2" type="ORF">A2960_05265</name>
</gene>
<dbReference type="EMBL" id="MFJR01000015">
    <property type="protein sequence ID" value="OGG25730.1"/>
    <property type="molecule type" value="Genomic_DNA"/>
</dbReference>
<name>A0A1F6AM12_9BACT</name>
<sequence>MPKKYIIVSSLLIIYISSFIFLNSYYTKKIRLLTQEKNSCQIAQVLNPTPHLELNDVFLYGQKMKAVLSSPTEMMFFSNTHNKIDGNSWQIIINLEGNSDQLTDSANLQLDYDNGISDIQITPGDAFPLYPKIIQNKTMLSITGIATISQNNITYGQSNKIFATLLVHPNPTVKKAILTINNNSKIYFLSQNILDQERTFKEIELE</sequence>
<organism evidence="2 3">
    <name type="scientific">Candidatus Gottesmanbacteria bacterium RIFCSPLOWO2_01_FULL_39_12b</name>
    <dbReference type="NCBI Taxonomy" id="1798388"/>
    <lineage>
        <taxon>Bacteria</taxon>
        <taxon>Candidatus Gottesmaniibacteriota</taxon>
    </lineage>
</organism>
<keyword evidence="1" id="KW-0812">Transmembrane</keyword>
<feature type="transmembrane region" description="Helical" evidence="1">
    <location>
        <begin position="6"/>
        <end position="26"/>
    </location>
</feature>
<dbReference type="AlphaFoldDB" id="A0A1F6AM12"/>
<proteinExistence type="predicted"/>
<evidence type="ECO:0000256" key="1">
    <source>
        <dbReference type="SAM" id="Phobius"/>
    </source>
</evidence>
<reference evidence="2 3" key="1">
    <citation type="journal article" date="2016" name="Nat. Commun.">
        <title>Thousands of microbial genomes shed light on interconnected biogeochemical processes in an aquifer system.</title>
        <authorList>
            <person name="Anantharaman K."/>
            <person name="Brown C.T."/>
            <person name="Hug L.A."/>
            <person name="Sharon I."/>
            <person name="Castelle C.J."/>
            <person name="Probst A.J."/>
            <person name="Thomas B.C."/>
            <person name="Singh A."/>
            <person name="Wilkins M.J."/>
            <person name="Karaoz U."/>
            <person name="Brodie E.L."/>
            <person name="Williams K.H."/>
            <person name="Hubbard S.S."/>
            <person name="Banfield J.F."/>
        </authorList>
    </citation>
    <scope>NUCLEOTIDE SEQUENCE [LARGE SCALE GENOMIC DNA]</scope>
</reference>
<keyword evidence="1" id="KW-0472">Membrane</keyword>
<evidence type="ECO:0000313" key="2">
    <source>
        <dbReference type="EMBL" id="OGG25730.1"/>
    </source>
</evidence>
<protein>
    <submittedName>
        <fullName evidence="2">Uncharacterized protein</fullName>
    </submittedName>
</protein>
<accession>A0A1F6AM12</accession>